<reference evidence="1 2" key="1">
    <citation type="submission" date="2024-10" db="EMBL/GenBank/DDBJ databases">
        <title>The Natural Products Discovery Center: Release of the First 8490 Sequenced Strains for Exploring Actinobacteria Biosynthetic Diversity.</title>
        <authorList>
            <person name="Kalkreuter E."/>
            <person name="Kautsar S.A."/>
            <person name="Yang D."/>
            <person name="Bader C.D."/>
            <person name="Teijaro C.N."/>
            <person name="Fluegel L."/>
            <person name="Davis C.M."/>
            <person name="Simpson J.R."/>
            <person name="Lauterbach L."/>
            <person name="Steele A.D."/>
            <person name="Gui C."/>
            <person name="Meng S."/>
            <person name="Li G."/>
            <person name="Viehrig K."/>
            <person name="Ye F."/>
            <person name="Su P."/>
            <person name="Kiefer A.F."/>
            <person name="Nichols A."/>
            <person name="Cepeda A.J."/>
            <person name="Yan W."/>
            <person name="Fan B."/>
            <person name="Jiang Y."/>
            <person name="Adhikari A."/>
            <person name="Zheng C.-J."/>
            <person name="Schuster L."/>
            <person name="Cowan T.M."/>
            <person name="Smanski M.J."/>
            <person name="Chevrette M.G."/>
            <person name="De Carvalho L.P.S."/>
            <person name="Shen B."/>
        </authorList>
    </citation>
    <scope>NUCLEOTIDE SEQUENCE [LARGE SCALE GENOMIC DNA]</scope>
    <source>
        <strain evidence="1 2">NPDC053399</strain>
    </source>
</reference>
<sequence>MITDPQTGEGFDAPTPALAYADAPSIPNEITAVLTLITKRTTEWRLGRSTPRVDDREFWLRKAALFDRVALEDATADAIAAAVETAGSLVTFDLQHPTSVAGPHGPDSIEWDPSYRPYVRQEYAAWHKDQ</sequence>
<dbReference type="RefSeq" id="WP_399655630.1">
    <property type="nucleotide sequence ID" value="NZ_JBITYG010000010.1"/>
</dbReference>
<evidence type="ECO:0000313" key="1">
    <source>
        <dbReference type="EMBL" id="MFI9104953.1"/>
    </source>
</evidence>
<keyword evidence="2" id="KW-1185">Reference proteome</keyword>
<name>A0ABW8CEV8_9ACTN</name>
<organism evidence="1 2">
    <name type="scientific">Streptomyces fildesensis</name>
    <dbReference type="NCBI Taxonomy" id="375757"/>
    <lineage>
        <taxon>Bacteria</taxon>
        <taxon>Bacillati</taxon>
        <taxon>Actinomycetota</taxon>
        <taxon>Actinomycetes</taxon>
        <taxon>Kitasatosporales</taxon>
        <taxon>Streptomycetaceae</taxon>
        <taxon>Streptomyces</taxon>
    </lineage>
</organism>
<gene>
    <name evidence="1" type="ORF">ACIGXA_31055</name>
</gene>
<dbReference type="EMBL" id="JBITYG010000010">
    <property type="protein sequence ID" value="MFI9104953.1"/>
    <property type="molecule type" value="Genomic_DNA"/>
</dbReference>
<accession>A0ABW8CEV8</accession>
<dbReference type="Proteomes" id="UP001614394">
    <property type="component" value="Unassembled WGS sequence"/>
</dbReference>
<protein>
    <submittedName>
        <fullName evidence="1">Uncharacterized protein</fullName>
    </submittedName>
</protein>
<proteinExistence type="predicted"/>
<comment type="caution">
    <text evidence="1">The sequence shown here is derived from an EMBL/GenBank/DDBJ whole genome shotgun (WGS) entry which is preliminary data.</text>
</comment>
<evidence type="ECO:0000313" key="2">
    <source>
        <dbReference type="Proteomes" id="UP001614394"/>
    </source>
</evidence>